<sequence length="769" mass="78367">MSVELEPSTQLSFRRPLTEAIKETLLIRNPTQLPIAFKVKTTAPRQYCVRPNSGRVEPGQELEVQVQMQAMKEDPPADYKCKDKFLVQSIAITAEREQLLPTELWPMMEKDAKDQIREKKIRCAFLPAFDSAITQIKEEDDHAVQSAFSVRDQPQQSSLHTTVSASSVSSPPSPGSEVQTLRRDLQAARDTIQNLQSSMEKLQSETGSLRQRKPESSSPSAPTMTAVHLKQAQGYPLSYVAGAAAVAFIVSHQTGSRFGSNSFGGNSGGFASSNSFGALSGNSGGSGGFGGSSSGGGFGQRGFGGNAGGGGFGNNNNNSGGSAFGRGGGGNDAGAGGQKKIAYDDKTIKTDITTDRPIHELSSYAPGKEEPNLISGKDMQPEELRLMYYEAQNAVLTQATGDYSGLAAAAAASGAGPAGLQNAYMQKMQQLNGVMDQEIQKVVQNPQAAFSYFMNSIRTGSGTANAPAATSGGSAFGQPSAFGQSSAFGQTSTLSGNSAFGQTASLGGNSAFGQPSALGGTSAFGQTSSAGGNSAFGQTSALTSNSAFGQTSALGGGSGFGQTSTLGGGNSAFGQQQLGSNTTFGQPSALGTASAFGQGGAGASAFGNPAATQQPASAFGTAGFAQQSAFGNNAAPATAAAGTVANSAFGGSGFLGGQQQQSQQLQQTSTFGQQSAFGNMAQASPFSQGGNNVQGAGNAFAAAGGAVSGSTTAAKDTATNAGTLKMVKAVGLKSSKKGEPLTEEEIAAYRAPTFDIKRVPEQEPPMELR</sequence>
<proteinExistence type="inferred from homology"/>
<feature type="compositionally biased region" description="Polar residues" evidence="6">
    <location>
        <begin position="572"/>
        <end position="586"/>
    </location>
</feature>
<name>A0A9P8CV38_MORAP</name>
<evidence type="ECO:0000256" key="6">
    <source>
        <dbReference type="SAM" id="MobiDB-lite"/>
    </source>
</evidence>
<dbReference type="EMBL" id="JAIFTL010000523">
    <property type="protein sequence ID" value="KAG9319254.1"/>
    <property type="molecule type" value="Genomic_DNA"/>
</dbReference>
<reference evidence="8" key="1">
    <citation type="submission" date="2021-07" db="EMBL/GenBank/DDBJ databases">
        <title>Draft genome of Mortierella alpina, strain LL118, isolated from an aspen leaf litter sample.</title>
        <authorList>
            <person name="Yang S."/>
            <person name="Vinatzer B.A."/>
        </authorList>
    </citation>
    <scope>NUCLEOTIDE SEQUENCE</scope>
    <source>
        <strain evidence="8">LL118</strain>
    </source>
</reference>
<evidence type="ECO:0000256" key="5">
    <source>
        <dbReference type="ARBA" id="ARBA00023136"/>
    </source>
</evidence>
<dbReference type="GO" id="GO:0061817">
    <property type="term" value="P:endoplasmic reticulum-plasma membrane tethering"/>
    <property type="evidence" value="ECO:0007669"/>
    <property type="project" value="UniProtKB-ARBA"/>
</dbReference>
<keyword evidence="3" id="KW-0812">Transmembrane</keyword>
<evidence type="ECO:0000256" key="2">
    <source>
        <dbReference type="ARBA" id="ARBA00008932"/>
    </source>
</evidence>
<comment type="similarity">
    <text evidence="2">Belongs to the VAMP-associated protein (VAP) (TC 9.B.17) family.</text>
</comment>
<comment type="subcellular location">
    <subcellularLocation>
        <location evidence="1">Membrane</location>
        <topology evidence="1">Single-pass type IV membrane protein</topology>
    </subcellularLocation>
</comment>
<dbReference type="InterPro" id="IPR000535">
    <property type="entry name" value="MSP_dom"/>
</dbReference>
<dbReference type="GO" id="GO:1902647">
    <property type="term" value="P:negative regulation of 1-phosphatidyl-1D-myo-inositol 4,5-bisphosphate biosynthetic process"/>
    <property type="evidence" value="ECO:0007669"/>
    <property type="project" value="UniProtKB-ARBA"/>
</dbReference>
<dbReference type="InterPro" id="IPR008962">
    <property type="entry name" value="PapD-like_sf"/>
</dbReference>
<dbReference type="PROSITE" id="PS50202">
    <property type="entry name" value="MSP"/>
    <property type="match status" value="1"/>
</dbReference>
<feature type="region of interest" description="Disordered" evidence="6">
    <location>
        <begin position="566"/>
        <end position="586"/>
    </location>
</feature>
<dbReference type="SUPFAM" id="SSF49354">
    <property type="entry name" value="PapD-like"/>
    <property type="match status" value="1"/>
</dbReference>
<dbReference type="GO" id="GO:0007009">
    <property type="term" value="P:plasma membrane organization"/>
    <property type="evidence" value="ECO:0007669"/>
    <property type="project" value="UniProtKB-ARBA"/>
</dbReference>
<dbReference type="GO" id="GO:0005886">
    <property type="term" value="C:plasma membrane"/>
    <property type="evidence" value="ECO:0007669"/>
    <property type="project" value="TreeGrafter"/>
</dbReference>
<dbReference type="GO" id="GO:0033149">
    <property type="term" value="F:FFAT motif binding"/>
    <property type="evidence" value="ECO:0007669"/>
    <property type="project" value="TreeGrafter"/>
</dbReference>
<comment type="caution">
    <text evidence="8">The sequence shown here is derived from an EMBL/GenBank/DDBJ whole genome shotgun (WGS) entry which is preliminary data.</text>
</comment>
<dbReference type="InterPro" id="IPR016763">
    <property type="entry name" value="VAP"/>
</dbReference>
<evidence type="ECO:0000256" key="3">
    <source>
        <dbReference type="ARBA" id="ARBA00022692"/>
    </source>
</evidence>
<accession>A0A9P8CV38</accession>
<dbReference type="InterPro" id="IPR013783">
    <property type="entry name" value="Ig-like_fold"/>
</dbReference>
<dbReference type="AlphaFoldDB" id="A0A9P8CV38"/>
<evidence type="ECO:0000313" key="9">
    <source>
        <dbReference type="Proteomes" id="UP000717515"/>
    </source>
</evidence>
<dbReference type="FunFam" id="2.60.40.10:FF:000813">
    <property type="entry name" value="Vesicle-associated protein 1-1"/>
    <property type="match status" value="1"/>
</dbReference>
<feature type="region of interest" description="Disordered" evidence="6">
    <location>
        <begin position="197"/>
        <end position="225"/>
    </location>
</feature>
<dbReference type="GO" id="GO:0001786">
    <property type="term" value="F:phosphatidylserine binding"/>
    <property type="evidence" value="ECO:0007669"/>
    <property type="project" value="UniProtKB-ARBA"/>
</dbReference>
<dbReference type="GO" id="GO:0061709">
    <property type="term" value="P:reticulophagy"/>
    <property type="evidence" value="ECO:0007669"/>
    <property type="project" value="UniProtKB-ARBA"/>
</dbReference>
<gene>
    <name evidence="8" type="ORF">KVV02_007467</name>
</gene>
<keyword evidence="4" id="KW-1133">Transmembrane helix</keyword>
<dbReference type="GO" id="GO:0140506">
    <property type="term" value="F:endoplasmic reticulum-autophagosome adaptor activity"/>
    <property type="evidence" value="ECO:0007669"/>
    <property type="project" value="UniProtKB-ARBA"/>
</dbReference>
<dbReference type="PANTHER" id="PTHR10809">
    <property type="entry name" value="VESICLE-ASSOCIATED MEMBRANE PROTEIN-ASSOCIATED PROTEIN"/>
    <property type="match status" value="1"/>
</dbReference>
<evidence type="ECO:0000256" key="4">
    <source>
        <dbReference type="ARBA" id="ARBA00022989"/>
    </source>
</evidence>
<organism evidence="8 9">
    <name type="scientific">Mortierella alpina</name>
    <name type="common">Oleaginous fungus</name>
    <name type="synonym">Mortierella renispora</name>
    <dbReference type="NCBI Taxonomy" id="64518"/>
    <lineage>
        <taxon>Eukaryota</taxon>
        <taxon>Fungi</taxon>
        <taxon>Fungi incertae sedis</taxon>
        <taxon>Mucoromycota</taxon>
        <taxon>Mortierellomycotina</taxon>
        <taxon>Mortierellomycetes</taxon>
        <taxon>Mortierellales</taxon>
        <taxon>Mortierellaceae</taxon>
        <taxon>Mortierella</taxon>
    </lineage>
</organism>
<keyword evidence="5" id="KW-0472">Membrane</keyword>
<dbReference type="GO" id="GO:0160219">
    <property type="term" value="C:cortical endoplasmic reticulum membrane"/>
    <property type="evidence" value="ECO:0007669"/>
    <property type="project" value="UniProtKB-ARBA"/>
</dbReference>
<feature type="region of interest" description="Disordered" evidence="6">
    <location>
        <begin position="148"/>
        <end position="178"/>
    </location>
</feature>
<dbReference type="GO" id="GO:0051685">
    <property type="term" value="P:maintenance of ER location"/>
    <property type="evidence" value="ECO:0007669"/>
    <property type="project" value="UniProtKB-ARBA"/>
</dbReference>
<dbReference type="Proteomes" id="UP000717515">
    <property type="component" value="Unassembled WGS sequence"/>
</dbReference>
<feature type="compositionally biased region" description="Polar residues" evidence="6">
    <location>
        <begin position="197"/>
        <end position="209"/>
    </location>
</feature>
<feature type="compositionally biased region" description="Low complexity" evidence="6">
    <location>
        <begin position="157"/>
        <end position="178"/>
    </location>
</feature>
<evidence type="ECO:0000313" key="8">
    <source>
        <dbReference type="EMBL" id="KAG9319254.1"/>
    </source>
</evidence>
<protein>
    <recommendedName>
        <fullName evidence="7">MSP domain-containing protein</fullName>
    </recommendedName>
</protein>
<feature type="domain" description="MSP" evidence="7">
    <location>
        <begin position="2"/>
        <end position="126"/>
    </location>
</feature>
<dbReference type="GO" id="GO:0090158">
    <property type="term" value="P:endoplasmic reticulum membrane organization"/>
    <property type="evidence" value="ECO:0007669"/>
    <property type="project" value="TreeGrafter"/>
</dbReference>
<dbReference type="GO" id="GO:0160214">
    <property type="term" value="F:endoplasmic reticulum-plasma membrane adaptor activity"/>
    <property type="evidence" value="ECO:0007669"/>
    <property type="project" value="UniProtKB-ARBA"/>
</dbReference>
<evidence type="ECO:0000259" key="7">
    <source>
        <dbReference type="PROSITE" id="PS50202"/>
    </source>
</evidence>
<dbReference type="Gene3D" id="2.60.40.10">
    <property type="entry name" value="Immunoglobulins"/>
    <property type="match status" value="1"/>
</dbReference>
<dbReference type="GO" id="GO:0035091">
    <property type="term" value="F:phosphatidylinositol binding"/>
    <property type="evidence" value="ECO:0007669"/>
    <property type="project" value="UniProtKB-ARBA"/>
</dbReference>
<evidence type="ECO:0000256" key="1">
    <source>
        <dbReference type="ARBA" id="ARBA00004211"/>
    </source>
</evidence>
<dbReference type="Pfam" id="PF00635">
    <property type="entry name" value="Motile_Sperm"/>
    <property type="match status" value="1"/>
</dbReference>
<dbReference type="PANTHER" id="PTHR10809:SF6">
    <property type="entry name" value="AT11025P-RELATED"/>
    <property type="match status" value="1"/>
</dbReference>